<name>A0ABQ9IMD3_9NEOP</name>
<evidence type="ECO:0000313" key="1">
    <source>
        <dbReference type="EMBL" id="KAJ8897821.1"/>
    </source>
</evidence>
<keyword evidence="2" id="KW-1185">Reference proteome</keyword>
<dbReference type="EMBL" id="JARBHB010000001">
    <property type="protein sequence ID" value="KAJ8897821.1"/>
    <property type="molecule type" value="Genomic_DNA"/>
</dbReference>
<sequence>MTELAHCAPLVCSIPRCSVDAAVHRGDCLAVLMVVSVKVTDSSVIGIVKGFILERENSVRSSGCVASDLKTLSHHTLLDCINRLQWMPVNIQEEEKISAYPRLKAKLKYRNRIRLERASQKQSSDTHKTPYDRVKRCREHKINIKASERVNVDVFTQNKQPCPQQCQTQFFLSSRAQLFAVSPLHTRKYCVASNGGVTILHPIQRGSKYKHRQQRILSPFWRLSPIQDTKCAFYKCHKGYTGNSLIAHYLTGGIATPGAVAESYSKPEALLLIGVNLITFNGLRLSTRITKYGLSTCSHVTKLPVCKQAAGSDVTGAGNLTRPPIGRLDTTTAS</sequence>
<accession>A0ABQ9IMD3</accession>
<organism evidence="1 2">
    <name type="scientific">Dryococelus australis</name>
    <dbReference type="NCBI Taxonomy" id="614101"/>
    <lineage>
        <taxon>Eukaryota</taxon>
        <taxon>Metazoa</taxon>
        <taxon>Ecdysozoa</taxon>
        <taxon>Arthropoda</taxon>
        <taxon>Hexapoda</taxon>
        <taxon>Insecta</taxon>
        <taxon>Pterygota</taxon>
        <taxon>Neoptera</taxon>
        <taxon>Polyneoptera</taxon>
        <taxon>Phasmatodea</taxon>
        <taxon>Verophasmatodea</taxon>
        <taxon>Anareolatae</taxon>
        <taxon>Phasmatidae</taxon>
        <taxon>Eurycanthinae</taxon>
        <taxon>Dryococelus</taxon>
    </lineage>
</organism>
<gene>
    <name evidence="1" type="ORF">PR048_003174</name>
</gene>
<comment type="caution">
    <text evidence="1">The sequence shown here is derived from an EMBL/GenBank/DDBJ whole genome shotgun (WGS) entry which is preliminary data.</text>
</comment>
<dbReference type="Proteomes" id="UP001159363">
    <property type="component" value="Chromosome 1"/>
</dbReference>
<proteinExistence type="predicted"/>
<reference evidence="1 2" key="1">
    <citation type="submission" date="2023-02" db="EMBL/GenBank/DDBJ databases">
        <title>LHISI_Scaffold_Assembly.</title>
        <authorList>
            <person name="Stuart O.P."/>
            <person name="Cleave R."/>
            <person name="Magrath M.J.L."/>
            <person name="Mikheyev A.S."/>
        </authorList>
    </citation>
    <scope>NUCLEOTIDE SEQUENCE [LARGE SCALE GENOMIC DNA]</scope>
    <source>
        <strain evidence="1">Daus_M_001</strain>
        <tissue evidence="1">Leg muscle</tissue>
    </source>
</reference>
<protein>
    <submittedName>
        <fullName evidence="1">Uncharacterized protein</fullName>
    </submittedName>
</protein>
<evidence type="ECO:0000313" key="2">
    <source>
        <dbReference type="Proteomes" id="UP001159363"/>
    </source>
</evidence>